<name>A0A8H6HU56_9AGAR</name>
<sequence length="91" mass="10025">MERALRTRTPASVLLLPPCTAATVTTLDRCVDTAHIDRASQPLVTCWCPNLSRMERADGHLVCGFGRIRRKGLTLSERVGSEKSLKQEFAG</sequence>
<gene>
    <name evidence="2" type="ORF">DFP72DRAFT_466892</name>
</gene>
<keyword evidence="3" id="KW-1185">Reference proteome</keyword>
<keyword evidence="1" id="KW-0732">Signal</keyword>
<evidence type="ECO:0008006" key="4">
    <source>
        <dbReference type="Google" id="ProtNLM"/>
    </source>
</evidence>
<organism evidence="2 3">
    <name type="scientific">Ephemerocybe angulata</name>
    <dbReference type="NCBI Taxonomy" id="980116"/>
    <lineage>
        <taxon>Eukaryota</taxon>
        <taxon>Fungi</taxon>
        <taxon>Dikarya</taxon>
        <taxon>Basidiomycota</taxon>
        <taxon>Agaricomycotina</taxon>
        <taxon>Agaricomycetes</taxon>
        <taxon>Agaricomycetidae</taxon>
        <taxon>Agaricales</taxon>
        <taxon>Agaricineae</taxon>
        <taxon>Psathyrellaceae</taxon>
        <taxon>Ephemerocybe</taxon>
    </lineage>
</organism>
<dbReference type="Proteomes" id="UP000521943">
    <property type="component" value="Unassembled WGS sequence"/>
</dbReference>
<accession>A0A8H6HU56</accession>
<reference evidence="2 3" key="1">
    <citation type="submission" date="2020-07" db="EMBL/GenBank/DDBJ databases">
        <title>Comparative genomics of pyrophilous fungi reveals a link between fire events and developmental genes.</title>
        <authorList>
            <consortium name="DOE Joint Genome Institute"/>
            <person name="Steindorff A.S."/>
            <person name="Carver A."/>
            <person name="Calhoun S."/>
            <person name="Stillman K."/>
            <person name="Liu H."/>
            <person name="Lipzen A."/>
            <person name="Pangilinan J."/>
            <person name="Labutti K."/>
            <person name="Bruns T.D."/>
            <person name="Grigoriev I.V."/>
        </authorList>
    </citation>
    <scope>NUCLEOTIDE SEQUENCE [LARGE SCALE GENOMIC DNA]</scope>
    <source>
        <strain evidence="2 3">CBS 144469</strain>
    </source>
</reference>
<evidence type="ECO:0000256" key="1">
    <source>
        <dbReference type="SAM" id="SignalP"/>
    </source>
</evidence>
<feature type="chain" id="PRO_5034537406" description="Secreted protein" evidence="1">
    <location>
        <begin position="22"/>
        <end position="91"/>
    </location>
</feature>
<evidence type="ECO:0000313" key="2">
    <source>
        <dbReference type="EMBL" id="KAF6751831.1"/>
    </source>
</evidence>
<protein>
    <recommendedName>
        <fullName evidence="4">Secreted protein</fullName>
    </recommendedName>
</protein>
<proteinExistence type="predicted"/>
<dbReference type="AlphaFoldDB" id="A0A8H6HU56"/>
<dbReference type="EMBL" id="JACGCI010000047">
    <property type="protein sequence ID" value="KAF6751831.1"/>
    <property type="molecule type" value="Genomic_DNA"/>
</dbReference>
<feature type="signal peptide" evidence="1">
    <location>
        <begin position="1"/>
        <end position="21"/>
    </location>
</feature>
<comment type="caution">
    <text evidence="2">The sequence shown here is derived from an EMBL/GenBank/DDBJ whole genome shotgun (WGS) entry which is preliminary data.</text>
</comment>
<evidence type="ECO:0000313" key="3">
    <source>
        <dbReference type="Proteomes" id="UP000521943"/>
    </source>
</evidence>